<feature type="transmembrane region" description="Helical" evidence="1">
    <location>
        <begin position="210"/>
        <end position="232"/>
    </location>
</feature>
<keyword evidence="1" id="KW-0812">Transmembrane</keyword>
<name>A0A7H1MX67_9PROT</name>
<dbReference type="PANTHER" id="PTHR31881">
    <property type="match status" value="1"/>
</dbReference>
<dbReference type="Pfam" id="PF04654">
    <property type="entry name" value="DUF599"/>
    <property type="match status" value="1"/>
</dbReference>
<accession>A0A7H1MX67</accession>
<gene>
    <name evidence="2" type="ORF">HQ394_00060</name>
</gene>
<evidence type="ECO:0000313" key="3">
    <source>
        <dbReference type="Proteomes" id="UP000516369"/>
    </source>
</evidence>
<keyword evidence="1" id="KW-1133">Transmembrane helix</keyword>
<feature type="transmembrane region" description="Helical" evidence="1">
    <location>
        <begin position="139"/>
        <end position="157"/>
    </location>
</feature>
<dbReference type="Proteomes" id="UP000516369">
    <property type="component" value="Chromosome"/>
</dbReference>
<sequence>MGAEPNIGDYDDWHHLSTTTSQRIPPMNIDFQPLDFAALAAFVLVWIGYGIIFDGICRRPTSINAQMLVIREAWMMRMLRRDVRIMDSTLIGHSIHSATFFASTTIILLAALVGVMGSAERVHSTAVNLSILFAGTSQGMFEMKVLLLIAIYVYAFFKFTWAIRQFNYFCAIIGAAPEAASEPSRAMAKRMSVLLTHAIWQFNSGVRAHYFAIAALGWLIHPLVFLGLTLLVPGLLVRRQLFSVTAQTIADHANDLSAIEIVAPAATSAERARAGSDHSGS</sequence>
<keyword evidence="1" id="KW-0472">Membrane</keyword>
<feature type="transmembrane region" description="Helical" evidence="1">
    <location>
        <begin position="36"/>
        <end position="57"/>
    </location>
</feature>
<dbReference type="AlphaFoldDB" id="A0A7H1MX67"/>
<dbReference type="KEGG" id="dvn:HQ394_00060"/>
<feature type="transmembrane region" description="Helical" evidence="1">
    <location>
        <begin position="98"/>
        <end position="119"/>
    </location>
</feature>
<dbReference type="InterPro" id="IPR006747">
    <property type="entry name" value="DUF599"/>
</dbReference>
<evidence type="ECO:0000256" key="1">
    <source>
        <dbReference type="SAM" id="Phobius"/>
    </source>
</evidence>
<evidence type="ECO:0000313" key="2">
    <source>
        <dbReference type="EMBL" id="QNT68053.1"/>
    </source>
</evidence>
<keyword evidence="3" id="KW-1185">Reference proteome</keyword>
<dbReference type="EMBL" id="CP053923">
    <property type="protein sequence ID" value="QNT68053.1"/>
    <property type="molecule type" value="Genomic_DNA"/>
</dbReference>
<reference evidence="2 3" key="1">
    <citation type="submission" date="2020-05" db="EMBL/GenBank/DDBJ databases">
        <title>Complete closed genome sequence of Defluviicoccus vanus.</title>
        <authorList>
            <person name="Bessarab I."/>
            <person name="Arumugam K."/>
            <person name="Maszenan A.M."/>
            <person name="Seviour R.J."/>
            <person name="Williams R.B."/>
        </authorList>
    </citation>
    <scope>NUCLEOTIDE SEQUENCE [LARGE SCALE GENOMIC DNA]</scope>
    <source>
        <strain evidence="2 3">Ben 114</strain>
    </source>
</reference>
<proteinExistence type="predicted"/>
<dbReference type="PANTHER" id="PTHR31881:SF6">
    <property type="entry name" value="OS09G0494600 PROTEIN"/>
    <property type="match status" value="1"/>
</dbReference>
<dbReference type="RefSeq" id="WP_190261496.1">
    <property type="nucleotide sequence ID" value="NZ_CP053923.1"/>
</dbReference>
<protein>
    <submittedName>
        <fullName evidence="2">DUF599 family protein</fullName>
    </submittedName>
</protein>
<organism evidence="2 3">
    <name type="scientific">Defluviicoccus vanus</name>
    <dbReference type="NCBI Taxonomy" id="111831"/>
    <lineage>
        <taxon>Bacteria</taxon>
        <taxon>Pseudomonadati</taxon>
        <taxon>Pseudomonadota</taxon>
        <taxon>Alphaproteobacteria</taxon>
        <taxon>Rhodospirillales</taxon>
        <taxon>Rhodospirillaceae</taxon>
        <taxon>Defluviicoccus</taxon>
    </lineage>
</organism>